<feature type="transmembrane region" description="Helical" evidence="1">
    <location>
        <begin position="65"/>
        <end position="85"/>
    </location>
</feature>
<feature type="transmembrane region" description="Helical" evidence="1">
    <location>
        <begin position="153"/>
        <end position="175"/>
    </location>
</feature>
<feature type="transmembrane region" description="Helical" evidence="1">
    <location>
        <begin position="12"/>
        <end position="32"/>
    </location>
</feature>
<comment type="caution">
    <text evidence="3">The sequence shown here is derived from an EMBL/GenBank/DDBJ whole genome shotgun (WGS) entry which is preliminary data.</text>
</comment>
<keyword evidence="4" id="KW-1185">Reference proteome</keyword>
<protein>
    <submittedName>
        <fullName evidence="3">Glycopeptide antibiotics resistance protein</fullName>
    </submittedName>
</protein>
<evidence type="ECO:0000259" key="2">
    <source>
        <dbReference type="Pfam" id="PF04892"/>
    </source>
</evidence>
<dbReference type="Proteomes" id="UP001179181">
    <property type="component" value="Unassembled WGS sequence"/>
</dbReference>
<evidence type="ECO:0000313" key="4">
    <source>
        <dbReference type="Proteomes" id="UP001179181"/>
    </source>
</evidence>
<dbReference type="Pfam" id="PF04892">
    <property type="entry name" value="VanZ"/>
    <property type="match status" value="1"/>
</dbReference>
<keyword evidence="1" id="KW-1133">Transmembrane helix</keyword>
<sequence>MKKPIADQGVITRILSSALLAFYIALLVWLVLFKLKFNIPALFQDEQRSLNLIPFAAPAIVNGRISYGEMIMNCVIFIPFGLLMSANFKRISFLPKLAFIFAFSFIVELLQYIFAIGATDITDLVTNTLGGFIGLQLYDLSNKYVSDKKIDRAIIAIGVLMLATFIFMHFGHFIMP</sequence>
<feature type="transmembrane region" description="Helical" evidence="1">
    <location>
        <begin position="97"/>
        <end position="118"/>
    </location>
</feature>
<keyword evidence="1" id="KW-0812">Transmembrane</keyword>
<reference evidence="3 4" key="1">
    <citation type="submission" date="2020-03" db="EMBL/GenBank/DDBJ databases">
        <title>Genomic Encyclopedia of Type Strains, Phase IV (KMG-IV): sequencing the most valuable type-strain genomes for metagenomic binning, comparative biology and taxonomic classification.</title>
        <authorList>
            <person name="Goeker M."/>
        </authorList>
    </citation>
    <scope>NUCLEOTIDE SEQUENCE [LARGE SCALE GENOMIC DNA]</scope>
    <source>
        <strain evidence="3 4">DSM 102865</strain>
    </source>
</reference>
<dbReference type="PANTHER" id="PTHR36834">
    <property type="entry name" value="MEMBRANE PROTEIN-RELATED"/>
    <property type="match status" value="1"/>
</dbReference>
<feature type="domain" description="VanZ-like" evidence="2">
    <location>
        <begin position="21"/>
        <end position="140"/>
    </location>
</feature>
<evidence type="ECO:0000256" key="1">
    <source>
        <dbReference type="SAM" id="Phobius"/>
    </source>
</evidence>
<dbReference type="EMBL" id="JAASQJ010000002">
    <property type="protein sequence ID" value="NIJ52829.1"/>
    <property type="molecule type" value="Genomic_DNA"/>
</dbReference>
<dbReference type="PANTHER" id="PTHR36834:SF2">
    <property type="entry name" value="MEMBRANE PROTEIN"/>
    <property type="match status" value="1"/>
</dbReference>
<gene>
    <name evidence="3" type="ORF">FHS68_001999</name>
</gene>
<dbReference type="InterPro" id="IPR053150">
    <property type="entry name" value="Teicoplanin_resist-assoc"/>
</dbReference>
<accession>A0ABX0UL83</accession>
<keyword evidence="1" id="KW-0472">Membrane</keyword>
<organism evidence="3 4">
    <name type="scientific">Dyadobacter arcticus</name>
    <dbReference type="NCBI Taxonomy" id="1078754"/>
    <lineage>
        <taxon>Bacteria</taxon>
        <taxon>Pseudomonadati</taxon>
        <taxon>Bacteroidota</taxon>
        <taxon>Cytophagia</taxon>
        <taxon>Cytophagales</taxon>
        <taxon>Spirosomataceae</taxon>
        <taxon>Dyadobacter</taxon>
    </lineage>
</organism>
<evidence type="ECO:0000313" key="3">
    <source>
        <dbReference type="EMBL" id="NIJ52829.1"/>
    </source>
</evidence>
<proteinExistence type="predicted"/>
<dbReference type="InterPro" id="IPR006976">
    <property type="entry name" value="VanZ-like"/>
</dbReference>
<name>A0ABX0UL83_9BACT</name>